<dbReference type="GO" id="GO:0046487">
    <property type="term" value="P:glyoxylate metabolic process"/>
    <property type="evidence" value="ECO:0007669"/>
    <property type="project" value="TreeGrafter"/>
</dbReference>
<keyword evidence="9" id="KW-1185">Reference proteome</keyword>
<comment type="similarity">
    <text evidence="3">Belongs to the hyi family.</text>
</comment>
<keyword evidence="8" id="KW-0670">Pyruvate</keyword>
<comment type="function">
    <text evidence="2">Catalyzes the reversible isomerization between hydroxypyruvate and 2-hydroxy-3-oxopropanoate (also termed tartronate semialdehyde).</text>
</comment>
<dbReference type="AlphaFoldDB" id="A0A162QZI0"/>
<evidence type="ECO:0000256" key="5">
    <source>
        <dbReference type="ARBA" id="ARBA00017985"/>
    </source>
</evidence>
<proteinExistence type="inferred from homology"/>
<organism evidence="8 9">
    <name type="scientific">Daphnia magna</name>
    <dbReference type="NCBI Taxonomy" id="35525"/>
    <lineage>
        <taxon>Eukaryota</taxon>
        <taxon>Metazoa</taxon>
        <taxon>Ecdysozoa</taxon>
        <taxon>Arthropoda</taxon>
        <taxon>Crustacea</taxon>
        <taxon>Branchiopoda</taxon>
        <taxon>Diplostraca</taxon>
        <taxon>Cladocera</taxon>
        <taxon>Anomopoda</taxon>
        <taxon>Daphniidae</taxon>
        <taxon>Daphnia</taxon>
    </lineage>
</organism>
<comment type="catalytic activity">
    <reaction evidence="1">
        <text>3-hydroxypyruvate = 2-hydroxy-3-oxopropanoate</text>
        <dbReference type="Rhea" id="RHEA:11952"/>
        <dbReference type="ChEBI" id="CHEBI:17180"/>
        <dbReference type="ChEBI" id="CHEBI:57978"/>
        <dbReference type="EC" id="5.3.1.22"/>
    </reaction>
</comment>
<dbReference type="Gene3D" id="3.20.20.150">
    <property type="entry name" value="Divalent-metal-dependent TIM barrel enzymes"/>
    <property type="match status" value="1"/>
</dbReference>
<dbReference type="OrthoDB" id="4214675at2759"/>
<protein>
    <recommendedName>
        <fullName evidence="5">Putative hydroxypyruvate isomerase</fullName>
        <ecNumber evidence="4">5.3.1.22</ecNumber>
    </recommendedName>
</protein>
<gene>
    <name evidence="8" type="ORF">APZ42_013392</name>
</gene>
<evidence type="ECO:0000259" key="7">
    <source>
        <dbReference type="Pfam" id="PF01261"/>
    </source>
</evidence>
<evidence type="ECO:0000313" key="8">
    <source>
        <dbReference type="EMBL" id="KZS20092.1"/>
    </source>
</evidence>
<dbReference type="GO" id="GO:0008903">
    <property type="term" value="F:hydroxypyruvate isomerase activity"/>
    <property type="evidence" value="ECO:0007669"/>
    <property type="project" value="UniProtKB-EC"/>
</dbReference>
<dbReference type="InterPro" id="IPR013022">
    <property type="entry name" value="Xyl_isomerase-like_TIM-brl"/>
</dbReference>
<dbReference type="EC" id="5.3.1.22" evidence="4"/>
<dbReference type="PANTHER" id="PTHR43489">
    <property type="entry name" value="ISOMERASE"/>
    <property type="match status" value="1"/>
</dbReference>
<sequence length="380" mass="41994">MQVSTFLSVWGLLSHSFDFIFIVKNFKGQFRFWNCCGVSGGNPFISGRTGLGKLCSWNYCGIGGGNSVTAGWTGLCQFRSWKSCGVGGGNPLIPGRIDLEVGMPSTGREVGNYCGVGGGNPVTAVRTGLETTDNLLERYQLASQAGFKAVEFTFPYQYPIEDVVKAKSAANVDQILINAYPGDTEHGELGLAIMSGRRDEFRESLEKAMEYATALNCNKIHIMAGKKFAGIVDTAMDDVYRDNLEYAARIFQEKGLIGLIEPISDAVIPNYFMNSFSKAFQLVKEINSDSLKLQLDIFHLQLLEGNLTHRIKELLPYTAHIQIAQAPLRDSPDSEGEVNYRYILKLLEDIGYDGYIGLEYKPTKASSDSIGWIRDWGYSL</sequence>
<evidence type="ECO:0000256" key="2">
    <source>
        <dbReference type="ARBA" id="ARBA00002968"/>
    </source>
</evidence>
<dbReference type="EMBL" id="LRGB01000248">
    <property type="protein sequence ID" value="KZS20092.1"/>
    <property type="molecule type" value="Genomic_DNA"/>
</dbReference>
<dbReference type="Pfam" id="PF01261">
    <property type="entry name" value="AP_endonuc_2"/>
    <property type="match status" value="1"/>
</dbReference>
<evidence type="ECO:0000256" key="1">
    <source>
        <dbReference type="ARBA" id="ARBA00000476"/>
    </source>
</evidence>
<comment type="caution">
    <text evidence="8">The sequence shown here is derived from an EMBL/GenBank/DDBJ whole genome shotgun (WGS) entry which is preliminary data.</text>
</comment>
<evidence type="ECO:0000256" key="3">
    <source>
        <dbReference type="ARBA" id="ARBA00005962"/>
    </source>
</evidence>
<name>A0A162QZI0_9CRUS</name>
<dbReference type="SUPFAM" id="SSF51658">
    <property type="entry name" value="Xylose isomerase-like"/>
    <property type="match status" value="1"/>
</dbReference>
<dbReference type="InterPro" id="IPR050417">
    <property type="entry name" value="Sugar_Epim/Isomerase"/>
</dbReference>
<keyword evidence="6 8" id="KW-0413">Isomerase</keyword>
<feature type="domain" description="Xylose isomerase-like TIM barrel" evidence="7">
    <location>
        <begin position="140"/>
        <end position="375"/>
    </location>
</feature>
<dbReference type="InterPro" id="IPR036237">
    <property type="entry name" value="Xyl_isomerase-like_sf"/>
</dbReference>
<dbReference type="STRING" id="35525.A0A162QZI0"/>
<evidence type="ECO:0000313" key="9">
    <source>
        <dbReference type="Proteomes" id="UP000076858"/>
    </source>
</evidence>
<reference evidence="8 9" key="1">
    <citation type="submission" date="2016-03" db="EMBL/GenBank/DDBJ databases">
        <title>EvidentialGene: Evidence-directed Construction of Genes on Genomes.</title>
        <authorList>
            <person name="Gilbert D.G."/>
            <person name="Choi J.-H."/>
            <person name="Mockaitis K."/>
            <person name="Colbourne J."/>
            <person name="Pfrender M."/>
        </authorList>
    </citation>
    <scope>NUCLEOTIDE SEQUENCE [LARGE SCALE GENOMIC DNA]</scope>
    <source>
        <strain evidence="8 9">Xinb3</strain>
        <tissue evidence="8">Complete organism</tissue>
    </source>
</reference>
<accession>A0A162QZI0</accession>
<evidence type="ECO:0000256" key="6">
    <source>
        <dbReference type="ARBA" id="ARBA00023235"/>
    </source>
</evidence>
<dbReference type="Proteomes" id="UP000076858">
    <property type="component" value="Unassembled WGS sequence"/>
</dbReference>
<evidence type="ECO:0000256" key="4">
    <source>
        <dbReference type="ARBA" id="ARBA00012570"/>
    </source>
</evidence>
<dbReference type="PANTHER" id="PTHR43489:SF6">
    <property type="entry name" value="HYDROXYPYRUVATE ISOMERASE-RELATED"/>
    <property type="match status" value="1"/>
</dbReference>
<dbReference type="FunFam" id="3.20.20.150:FF:000007">
    <property type="entry name" value="Hydroxypyruvate isomerase"/>
    <property type="match status" value="1"/>
</dbReference>